<reference evidence="1" key="1">
    <citation type="submission" date="2021-02" db="EMBL/GenBank/DDBJ databases">
        <authorList>
            <person name="Nowell W R."/>
        </authorList>
    </citation>
    <scope>NUCLEOTIDE SEQUENCE</scope>
</reference>
<dbReference type="InterPro" id="IPR053041">
    <property type="entry name" value="Transglut-like_Superfamily_Mod"/>
</dbReference>
<dbReference type="Proteomes" id="UP000676336">
    <property type="component" value="Unassembled WGS sequence"/>
</dbReference>
<accession>A0A8S2TBX7</accession>
<name>A0A8S2TBX7_9BILA</name>
<comment type="caution">
    <text evidence="1">The sequence shown here is derived from an EMBL/GenBank/DDBJ whole genome shotgun (WGS) entry which is preliminary data.</text>
</comment>
<dbReference type="EMBL" id="CAJOBI010032805">
    <property type="protein sequence ID" value="CAF4281757.1"/>
    <property type="molecule type" value="Genomic_DNA"/>
</dbReference>
<evidence type="ECO:0000313" key="2">
    <source>
        <dbReference type="Proteomes" id="UP000676336"/>
    </source>
</evidence>
<organism evidence="1 2">
    <name type="scientific">Rotaria magnacalcarata</name>
    <dbReference type="NCBI Taxonomy" id="392030"/>
    <lineage>
        <taxon>Eukaryota</taxon>
        <taxon>Metazoa</taxon>
        <taxon>Spiralia</taxon>
        <taxon>Gnathifera</taxon>
        <taxon>Rotifera</taxon>
        <taxon>Eurotatoria</taxon>
        <taxon>Bdelloidea</taxon>
        <taxon>Philodinida</taxon>
        <taxon>Philodinidae</taxon>
        <taxon>Rotaria</taxon>
    </lineage>
</organism>
<sequence length="64" mass="7443">GYEPGMRIAEGKFTNTWNAVLIDGEWRFVQCNWGARHLVMSKDKKQVDKAPPTATREKIKYQVF</sequence>
<protein>
    <submittedName>
        <fullName evidence="1">Uncharacterized protein</fullName>
    </submittedName>
</protein>
<evidence type="ECO:0000313" key="1">
    <source>
        <dbReference type="EMBL" id="CAF4281757.1"/>
    </source>
</evidence>
<dbReference type="PANTHER" id="PTHR47020">
    <property type="entry name" value="HILLARIN"/>
    <property type="match status" value="1"/>
</dbReference>
<gene>
    <name evidence="1" type="ORF">SMN809_LOCUS25288</name>
</gene>
<dbReference type="AlphaFoldDB" id="A0A8S2TBX7"/>
<proteinExistence type="predicted"/>
<dbReference type="PANTHER" id="PTHR47020:SF1">
    <property type="entry name" value="HILLARIN"/>
    <property type="match status" value="1"/>
</dbReference>
<feature type="non-terminal residue" evidence="1">
    <location>
        <position position="1"/>
    </location>
</feature>